<evidence type="ECO:0000313" key="1">
    <source>
        <dbReference type="EMBL" id="MEQ2234335.1"/>
    </source>
</evidence>
<organism evidence="1 2">
    <name type="scientific">Ilyodon furcidens</name>
    <name type="common">goldbreast splitfin</name>
    <dbReference type="NCBI Taxonomy" id="33524"/>
    <lineage>
        <taxon>Eukaryota</taxon>
        <taxon>Metazoa</taxon>
        <taxon>Chordata</taxon>
        <taxon>Craniata</taxon>
        <taxon>Vertebrata</taxon>
        <taxon>Euteleostomi</taxon>
        <taxon>Actinopterygii</taxon>
        <taxon>Neopterygii</taxon>
        <taxon>Teleostei</taxon>
        <taxon>Neoteleostei</taxon>
        <taxon>Acanthomorphata</taxon>
        <taxon>Ovalentaria</taxon>
        <taxon>Atherinomorphae</taxon>
        <taxon>Cyprinodontiformes</taxon>
        <taxon>Goodeidae</taxon>
        <taxon>Ilyodon</taxon>
    </lineage>
</organism>
<reference evidence="1 2" key="1">
    <citation type="submission" date="2021-06" db="EMBL/GenBank/DDBJ databases">
        <authorList>
            <person name="Palmer J.M."/>
        </authorList>
    </citation>
    <scope>NUCLEOTIDE SEQUENCE [LARGE SCALE GENOMIC DNA]</scope>
    <source>
        <strain evidence="2">if_2019</strain>
        <tissue evidence="1">Muscle</tissue>
    </source>
</reference>
<proteinExistence type="predicted"/>
<name>A0ABV0TPU8_9TELE</name>
<evidence type="ECO:0000313" key="2">
    <source>
        <dbReference type="Proteomes" id="UP001482620"/>
    </source>
</evidence>
<protein>
    <submittedName>
        <fullName evidence="1">Uncharacterized protein</fullName>
    </submittedName>
</protein>
<keyword evidence="2" id="KW-1185">Reference proteome</keyword>
<dbReference type="EMBL" id="JAHRIQ010039430">
    <property type="protein sequence ID" value="MEQ2234335.1"/>
    <property type="molecule type" value="Genomic_DNA"/>
</dbReference>
<dbReference type="Proteomes" id="UP001482620">
    <property type="component" value="Unassembled WGS sequence"/>
</dbReference>
<comment type="caution">
    <text evidence="1">The sequence shown here is derived from an EMBL/GenBank/DDBJ whole genome shotgun (WGS) entry which is preliminary data.</text>
</comment>
<gene>
    <name evidence="1" type="ORF">ILYODFUR_030872</name>
</gene>
<accession>A0ABV0TPU8</accession>
<sequence length="127" mass="13992">MFYLWWKTKTAHHSEYRTLALKHAGGSIILWECFFFSRFSSAWTTVAQVVGVHPVTGGLPVRCVLGKALHPPCLLMVVRGPCGANGMAASILSVCLRAAVATMSVVYRCQCVNEWITDCSVKHFGVF</sequence>